<evidence type="ECO:0000313" key="2">
    <source>
        <dbReference type="EMBL" id="KAA0974172.1"/>
    </source>
</evidence>
<comment type="caution">
    <text evidence="2">The sequence shown here is derived from an EMBL/GenBank/DDBJ whole genome shotgun (WGS) entry which is preliminary data.</text>
</comment>
<dbReference type="InterPro" id="IPR037401">
    <property type="entry name" value="SnoaL-like"/>
</dbReference>
<evidence type="ECO:0000259" key="1">
    <source>
        <dbReference type="Pfam" id="PF12680"/>
    </source>
</evidence>
<dbReference type="Pfam" id="PF12680">
    <property type="entry name" value="SnoaL_2"/>
    <property type="match status" value="1"/>
</dbReference>
<evidence type="ECO:0000313" key="3">
    <source>
        <dbReference type="Proteomes" id="UP000323856"/>
    </source>
</evidence>
<dbReference type="PANTHER" id="PTHR41252:SF1">
    <property type="entry name" value="BLR2505 PROTEIN"/>
    <property type="match status" value="1"/>
</dbReference>
<dbReference type="EMBL" id="VOBL01000020">
    <property type="protein sequence ID" value="KAA0974172.1"/>
    <property type="molecule type" value="Genomic_DNA"/>
</dbReference>
<proteinExistence type="predicted"/>
<dbReference type="Proteomes" id="UP000323856">
    <property type="component" value="Unassembled WGS sequence"/>
</dbReference>
<reference evidence="2 3" key="1">
    <citation type="submission" date="2019-07" db="EMBL/GenBank/DDBJ databases">
        <title>Analysis of the biochemical properties, biological activity and biotechnological potential of siderophores and biosurfactants produced by Antarctic psychrotolerant bacteria.</title>
        <authorList>
            <person name="Styczynski M."/>
            <person name="Krucon T."/>
            <person name="Decewicz P."/>
            <person name="Dziewit L."/>
        </authorList>
    </citation>
    <scope>NUCLEOTIDE SEQUENCE [LARGE SCALE GENOMIC DNA]</scope>
    <source>
        <strain evidence="2 3">ANT_H27</strain>
    </source>
</reference>
<dbReference type="AlphaFoldDB" id="A0A5B0E762"/>
<organism evidence="2 3">
    <name type="scientific">Paeniglutamicibacter gangotriensis</name>
    <dbReference type="NCBI Taxonomy" id="254787"/>
    <lineage>
        <taxon>Bacteria</taxon>
        <taxon>Bacillati</taxon>
        <taxon>Actinomycetota</taxon>
        <taxon>Actinomycetes</taxon>
        <taxon>Micrococcales</taxon>
        <taxon>Micrococcaceae</taxon>
        <taxon>Paeniglutamicibacter</taxon>
    </lineage>
</organism>
<dbReference type="PANTHER" id="PTHR41252">
    <property type="entry name" value="BLR2505 PROTEIN"/>
    <property type="match status" value="1"/>
</dbReference>
<dbReference type="SUPFAM" id="SSF54427">
    <property type="entry name" value="NTF2-like"/>
    <property type="match status" value="1"/>
</dbReference>
<gene>
    <name evidence="2" type="ORF">FQ154_16150</name>
</gene>
<dbReference type="RefSeq" id="WP_139194797.1">
    <property type="nucleotide sequence ID" value="NZ_VOBL01000020.1"/>
</dbReference>
<feature type="domain" description="SnoaL-like" evidence="1">
    <location>
        <begin position="13"/>
        <end position="123"/>
    </location>
</feature>
<dbReference type="InterPro" id="IPR032710">
    <property type="entry name" value="NTF2-like_dom_sf"/>
</dbReference>
<name>A0A5B0E762_9MICC</name>
<accession>A0A5B0E762</accession>
<dbReference type="Gene3D" id="3.10.450.50">
    <property type="match status" value="1"/>
</dbReference>
<sequence length="153" mass="17237">MTEQSPRPQLEVVRRFWEAQAAGDGQSARAVITDDMEWTVVGQHSSLARTYYGADAFFNELIGTLASTFVPGSAAMEMRGMYLDAEQSMVVTHLRETARTHDGLFFDNDIVTIMNVTDGRITRCQEFMDLHEVRRTFGEENLRTPLATLNLEG</sequence>
<dbReference type="OrthoDB" id="4550754at2"/>
<protein>
    <recommendedName>
        <fullName evidence="1">SnoaL-like domain-containing protein</fullName>
    </recommendedName>
</protein>